<dbReference type="EMBL" id="OY660873">
    <property type="protein sequence ID" value="CAJ1065348.1"/>
    <property type="molecule type" value="Genomic_DNA"/>
</dbReference>
<feature type="compositionally biased region" description="Low complexity" evidence="3">
    <location>
        <begin position="242"/>
        <end position="275"/>
    </location>
</feature>
<feature type="chain" id="PRO_5043807719" evidence="4">
    <location>
        <begin position="23"/>
        <end position="362"/>
    </location>
</feature>
<dbReference type="GO" id="GO:0009897">
    <property type="term" value="C:external side of plasma membrane"/>
    <property type="evidence" value="ECO:0007669"/>
    <property type="project" value="TreeGrafter"/>
</dbReference>
<dbReference type="Proteomes" id="UP001178508">
    <property type="component" value="Chromosome 10"/>
</dbReference>
<feature type="region of interest" description="Disordered" evidence="3">
    <location>
        <begin position="221"/>
        <end position="362"/>
    </location>
</feature>
<dbReference type="GO" id="GO:0006955">
    <property type="term" value="P:immune response"/>
    <property type="evidence" value="ECO:0007669"/>
    <property type="project" value="TreeGrafter"/>
</dbReference>
<dbReference type="GO" id="GO:0004888">
    <property type="term" value="F:transmembrane signaling receptor activity"/>
    <property type="evidence" value="ECO:0007669"/>
    <property type="project" value="TreeGrafter"/>
</dbReference>
<feature type="domain" description="Ig-like" evidence="5">
    <location>
        <begin position="134"/>
        <end position="198"/>
    </location>
</feature>
<sequence length="362" mass="39168">MQTVISLLVFSVLLQLVTPGVALVTSFRAVAELVSQKSRVFSGESVRLKCSVPDDVNQSSWSFSWFKGSELLPQTGKDLILWKVKVQDSGTFYCQGEKSSMIGNIHTLQSLPVEISVDGGWAILQVSPHPSLVGNTLRVACRVRGEPELHEVILYKDGLEVMRQRGPNPTFDLSNLTLKDEGMYSCRASWDSHRRTVSVISAEAPVHVLEALSQPALEIDTDSILIPEGPQTTPSFTRDSRPFPSMSSSPDSSLPVTAQSTHQQPTSASPQSSNPQPNPLPPTPRSQSTTVQPITQTSVSRPLNMYMEYGEMSEESGDMPEGSGDVSEGFGDMSEGSGDMFEGSGDMFEGSGDLPEGSGIIR</sequence>
<feature type="domain" description="Ig-like" evidence="5">
    <location>
        <begin position="19"/>
        <end position="116"/>
    </location>
</feature>
<dbReference type="PROSITE" id="PS50835">
    <property type="entry name" value="IG_LIKE"/>
    <property type="match status" value="2"/>
</dbReference>
<dbReference type="InterPro" id="IPR007110">
    <property type="entry name" value="Ig-like_dom"/>
</dbReference>
<keyword evidence="1 4" id="KW-0732">Signal</keyword>
<feature type="compositionally biased region" description="Polar residues" evidence="3">
    <location>
        <begin position="289"/>
        <end position="301"/>
    </location>
</feature>
<dbReference type="InterPro" id="IPR036179">
    <property type="entry name" value="Ig-like_dom_sf"/>
</dbReference>
<proteinExistence type="predicted"/>
<dbReference type="SUPFAM" id="SSF48726">
    <property type="entry name" value="Immunoglobulin"/>
    <property type="match status" value="1"/>
</dbReference>
<dbReference type="InterPro" id="IPR003599">
    <property type="entry name" value="Ig_sub"/>
</dbReference>
<name>A0AAV1FYB2_XYRNO</name>
<dbReference type="Pfam" id="PF13895">
    <property type="entry name" value="Ig_2"/>
    <property type="match status" value="1"/>
</dbReference>
<dbReference type="SMART" id="SM00409">
    <property type="entry name" value="IG"/>
    <property type="match status" value="2"/>
</dbReference>
<evidence type="ECO:0000259" key="5">
    <source>
        <dbReference type="PROSITE" id="PS50835"/>
    </source>
</evidence>
<evidence type="ECO:0000256" key="1">
    <source>
        <dbReference type="ARBA" id="ARBA00022729"/>
    </source>
</evidence>
<keyword evidence="6" id="KW-0675">Receptor</keyword>
<keyword evidence="7" id="KW-1185">Reference proteome</keyword>
<dbReference type="Gene3D" id="2.60.40.10">
    <property type="entry name" value="Immunoglobulins"/>
    <property type="match status" value="2"/>
</dbReference>
<dbReference type="Pfam" id="PF13927">
    <property type="entry name" value="Ig_3"/>
    <property type="match status" value="1"/>
</dbReference>
<dbReference type="InterPro" id="IPR013783">
    <property type="entry name" value="Ig-like_fold"/>
</dbReference>
<evidence type="ECO:0000313" key="7">
    <source>
        <dbReference type="Proteomes" id="UP001178508"/>
    </source>
</evidence>
<dbReference type="AlphaFoldDB" id="A0AAV1FYB2"/>
<evidence type="ECO:0000256" key="4">
    <source>
        <dbReference type="SAM" id="SignalP"/>
    </source>
</evidence>
<feature type="signal peptide" evidence="4">
    <location>
        <begin position="1"/>
        <end position="22"/>
    </location>
</feature>
<gene>
    <name evidence="6" type="ORF">XNOV1_A001333</name>
</gene>
<dbReference type="GO" id="GO:0007166">
    <property type="term" value="P:cell surface receptor signaling pathway"/>
    <property type="evidence" value="ECO:0007669"/>
    <property type="project" value="TreeGrafter"/>
</dbReference>
<reference evidence="6" key="1">
    <citation type="submission" date="2023-08" db="EMBL/GenBank/DDBJ databases">
        <authorList>
            <person name="Alioto T."/>
            <person name="Alioto T."/>
            <person name="Gomez Garrido J."/>
        </authorList>
    </citation>
    <scope>NUCLEOTIDE SEQUENCE</scope>
</reference>
<evidence type="ECO:0000256" key="3">
    <source>
        <dbReference type="SAM" id="MobiDB-lite"/>
    </source>
</evidence>
<organism evidence="6 7">
    <name type="scientific">Xyrichtys novacula</name>
    <name type="common">Pearly razorfish</name>
    <name type="synonym">Hemipteronotus novacula</name>
    <dbReference type="NCBI Taxonomy" id="13765"/>
    <lineage>
        <taxon>Eukaryota</taxon>
        <taxon>Metazoa</taxon>
        <taxon>Chordata</taxon>
        <taxon>Craniata</taxon>
        <taxon>Vertebrata</taxon>
        <taxon>Euteleostomi</taxon>
        <taxon>Actinopterygii</taxon>
        <taxon>Neopterygii</taxon>
        <taxon>Teleostei</taxon>
        <taxon>Neoteleostei</taxon>
        <taxon>Acanthomorphata</taxon>
        <taxon>Eupercaria</taxon>
        <taxon>Labriformes</taxon>
        <taxon>Labridae</taxon>
        <taxon>Xyrichtys</taxon>
    </lineage>
</organism>
<dbReference type="InterPro" id="IPR050488">
    <property type="entry name" value="Ig_Fc_receptor"/>
</dbReference>
<evidence type="ECO:0000256" key="2">
    <source>
        <dbReference type="ARBA" id="ARBA00023157"/>
    </source>
</evidence>
<dbReference type="PANTHER" id="PTHR11481">
    <property type="entry name" value="IMMUNOGLOBULIN FC RECEPTOR"/>
    <property type="match status" value="1"/>
</dbReference>
<dbReference type="InterPro" id="IPR003598">
    <property type="entry name" value="Ig_sub2"/>
</dbReference>
<keyword evidence="2" id="KW-1015">Disulfide bond</keyword>
<dbReference type="PANTHER" id="PTHR11481:SF64">
    <property type="entry name" value="FC RECEPTOR-LIKE PROTEIN 4"/>
    <property type="match status" value="1"/>
</dbReference>
<dbReference type="SMART" id="SM00408">
    <property type="entry name" value="IGc2"/>
    <property type="match status" value="2"/>
</dbReference>
<evidence type="ECO:0000313" key="6">
    <source>
        <dbReference type="EMBL" id="CAJ1065348.1"/>
    </source>
</evidence>
<accession>A0AAV1FYB2</accession>
<protein>
    <submittedName>
        <fullName evidence="6">Fc receptor-like protein 5 isoform X2</fullName>
    </submittedName>
</protein>